<dbReference type="InterPro" id="IPR015414">
    <property type="entry name" value="TMEM64"/>
</dbReference>
<evidence type="ECO:0000256" key="6">
    <source>
        <dbReference type="SAM" id="MobiDB-lite"/>
    </source>
</evidence>
<evidence type="ECO:0000313" key="10">
    <source>
        <dbReference type="Proteomes" id="UP001530400"/>
    </source>
</evidence>
<feature type="region of interest" description="Disordered" evidence="6">
    <location>
        <begin position="1"/>
        <end position="69"/>
    </location>
</feature>
<comment type="caution">
    <text evidence="9">The sequence shown here is derived from an EMBL/GenBank/DDBJ whole genome shotgun (WGS) entry which is preliminary data.</text>
</comment>
<dbReference type="AlphaFoldDB" id="A0ABD3NVD9"/>
<accession>A0ABD3NVD9</accession>
<evidence type="ECO:0000256" key="5">
    <source>
        <dbReference type="ARBA" id="ARBA00023136"/>
    </source>
</evidence>
<dbReference type="Proteomes" id="UP001530400">
    <property type="component" value="Unassembled WGS sequence"/>
</dbReference>
<dbReference type="EMBL" id="JALLPJ020000965">
    <property type="protein sequence ID" value="KAL3778896.1"/>
    <property type="molecule type" value="Genomic_DNA"/>
</dbReference>
<comment type="subcellular location">
    <subcellularLocation>
        <location evidence="1">Cell membrane</location>
        <topology evidence="1">Multi-pass membrane protein</topology>
    </subcellularLocation>
</comment>
<feature type="transmembrane region" description="Helical" evidence="7">
    <location>
        <begin position="346"/>
        <end position="369"/>
    </location>
</feature>
<evidence type="ECO:0000313" key="9">
    <source>
        <dbReference type="EMBL" id="KAL3778896.1"/>
    </source>
</evidence>
<feature type="transmembrane region" description="Helical" evidence="7">
    <location>
        <begin position="269"/>
        <end position="288"/>
    </location>
</feature>
<feature type="transmembrane region" description="Helical" evidence="7">
    <location>
        <begin position="309"/>
        <end position="340"/>
    </location>
</feature>
<evidence type="ECO:0000256" key="7">
    <source>
        <dbReference type="SAM" id="Phobius"/>
    </source>
</evidence>
<keyword evidence="5 7" id="KW-0472">Membrane</keyword>
<dbReference type="PANTHER" id="PTHR12677">
    <property type="entry name" value="GOLGI APPARATUS MEMBRANE PROTEIN TVP38-RELATED"/>
    <property type="match status" value="1"/>
</dbReference>
<protein>
    <recommendedName>
        <fullName evidence="8">VTT domain-containing protein</fullName>
    </recommendedName>
</protein>
<dbReference type="PANTHER" id="PTHR12677:SF59">
    <property type="entry name" value="GOLGI APPARATUS MEMBRANE PROTEIN TVP38-RELATED"/>
    <property type="match status" value="1"/>
</dbReference>
<keyword evidence="2" id="KW-1003">Cell membrane</keyword>
<keyword evidence="3 7" id="KW-0812">Transmembrane</keyword>
<feature type="compositionally biased region" description="Pro residues" evidence="6">
    <location>
        <begin position="58"/>
        <end position="68"/>
    </location>
</feature>
<evidence type="ECO:0000256" key="2">
    <source>
        <dbReference type="ARBA" id="ARBA00022475"/>
    </source>
</evidence>
<feature type="transmembrane region" description="Helical" evidence="7">
    <location>
        <begin position="438"/>
        <end position="457"/>
    </location>
</feature>
<dbReference type="GO" id="GO:0005886">
    <property type="term" value="C:plasma membrane"/>
    <property type="evidence" value="ECO:0007669"/>
    <property type="project" value="UniProtKB-SubCell"/>
</dbReference>
<feature type="region of interest" description="Disordered" evidence="6">
    <location>
        <begin position="540"/>
        <end position="562"/>
    </location>
</feature>
<proteinExistence type="predicted"/>
<feature type="compositionally biased region" description="Basic and acidic residues" evidence="6">
    <location>
        <begin position="638"/>
        <end position="651"/>
    </location>
</feature>
<name>A0ABD3NVD9_9STRA</name>
<keyword evidence="10" id="KW-1185">Reference proteome</keyword>
<feature type="compositionally biased region" description="Low complexity" evidence="6">
    <location>
        <begin position="194"/>
        <end position="207"/>
    </location>
</feature>
<dbReference type="Pfam" id="PF09335">
    <property type="entry name" value="VTT_dom"/>
    <property type="match status" value="1"/>
</dbReference>
<reference evidence="9 10" key="1">
    <citation type="submission" date="2024-10" db="EMBL/GenBank/DDBJ databases">
        <title>Updated reference genomes for cyclostephanoid diatoms.</title>
        <authorList>
            <person name="Roberts W.R."/>
            <person name="Alverson A.J."/>
        </authorList>
    </citation>
    <scope>NUCLEOTIDE SEQUENCE [LARGE SCALE GENOMIC DNA]</scope>
    <source>
        <strain evidence="9 10">AJA010-31</strain>
    </source>
</reference>
<feature type="compositionally biased region" description="Basic and acidic residues" evidence="6">
    <location>
        <begin position="20"/>
        <end position="29"/>
    </location>
</feature>
<evidence type="ECO:0000259" key="8">
    <source>
        <dbReference type="Pfam" id="PF09335"/>
    </source>
</evidence>
<keyword evidence="4 7" id="KW-1133">Transmembrane helix</keyword>
<feature type="domain" description="VTT" evidence="8">
    <location>
        <begin position="326"/>
        <end position="452"/>
    </location>
</feature>
<gene>
    <name evidence="9" type="ORF">ACHAWO_007862</name>
</gene>
<feature type="region of interest" description="Disordered" evidence="6">
    <location>
        <begin position="617"/>
        <end position="666"/>
    </location>
</feature>
<feature type="region of interest" description="Disordered" evidence="6">
    <location>
        <begin position="726"/>
        <end position="748"/>
    </location>
</feature>
<evidence type="ECO:0000256" key="1">
    <source>
        <dbReference type="ARBA" id="ARBA00004651"/>
    </source>
</evidence>
<dbReference type="InterPro" id="IPR032816">
    <property type="entry name" value="VTT_dom"/>
</dbReference>
<feature type="transmembrane region" description="Helical" evidence="7">
    <location>
        <begin position="477"/>
        <end position="497"/>
    </location>
</feature>
<sequence>MNNESDAGDAALEILSASYEPKRRSEPRHSPPCSHCNAGVENESPLKTQRSSDDKVPPMNPFDSPPAAPEILTASFPSLHIVTDAESIDQQIDNDGEAVITPTQHTRSKSVTFLAAGCGVSPLNPFDSPIKSLDVSPIKAHLGHSFPGSLHFDDDYLDNEDEGGGALKPRRHSIGADTQCSIHIRTTKEEDNDQTTQRTTISSSQATKSESNERPYPNQYRYCMCANICMKFIRRICRPHVNKPCFLHCLPPCHNKIQPRHQRMICRSLIIIFMIITITFTLLDLLILHRYLHLWLEGALDWLADSPVAGGLVFIALILLASLCFFPVSLLALGAGFVYIDLYGLGVGITAAFLVCYSGCLLGAAVCFARSRYLMRQLIQKFANRYPIVRAVDKAFESNGFRLFFLLRLSPAMPFNALNYIGGITAVSFRDYWRATCIGILPGLLWTIFVGATFGTINARGVDGNQEFDRDSVRKGVVLGLGIGLGVMGLIGTGIYARMELTKIILAEQAAEQAESLEEESVPRPQSSHEELLADLENPQLGESHNGIGDESETNDSFLEKSDRSLHNSSFVDQKRLTTPICDKTWSEEAIALELPIVPNIFRRRLGSIDLYDSPGKVTDNGHNEHHHINRIQSDGDDDKKNQSKPFEPHRGQMVPDEIPHQWEKGENNRYYLTNRPRCNTDPIGQAPISQIDTSLREDGQSNPQHKTNSIRRLHSMADFESFRETVLSEQDSTGRPTRRSSASDEGLDREWFWIWD</sequence>
<feature type="region of interest" description="Disordered" evidence="6">
    <location>
        <begin position="184"/>
        <end position="214"/>
    </location>
</feature>
<evidence type="ECO:0000256" key="4">
    <source>
        <dbReference type="ARBA" id="ARBA00022989"/>
    </source>
</evidence>
<evidence type="ECO:0000256" key="3">
    <source>
        <dbReference type="ARBA" id="ARBA00022692"/>
    </source>
</evidence>
<organism evidence="9 10">
    <name type="scientific">Cyclotella atomus</name>
    <dbReference type="NCBI Taxonomy" id="382360"/>
    <lineage>
        <taxon>Eukaryota</taxon>
        <taxon>Sar</taxon>
        <taxon>Stramenopiles</taxon>
        <taxon>Ochrophyta</taxon>
        <taxon>Bacillariophyta</taxon>
        <taxon>Coscinodiscophyceae</taxon>
        <taxon>Thalassiosirophycidae</taxon>
        <taxon>Stephanodiscales</taxon>
        <taxon>Stephanodiscaceae</taxon>
        <taxon>Cyclotella</taxon>
    </lineage>
</organism>